<evidence type="ECO:0000313" key="2">
    <source>
        <dbReference type="Proteomes" id="UP000601361"/>
    </source>
</evidence>
<proteinExistence type="predicted"/>
<evidence type="ECO:0000313" key="1">
    <source>
        <dbReference type="EMBL" id="GGG48138.1"/>
    </source>
</evidence>
<protein>
    <recommendedName>
        <fullName evidence="3">Rubredoxin-like domain-containing protein</fullName>
    </recommendedName>
</protein>
<dbReference type="Proteomes" id="UP000601361">
    <property type="component" value="Unassembled WGS sequence"/>
</dbReference>
<accession>A0ABQ1WWN5</accession>
<evidence type="ECO:0008006" key="3">
    <source>
        <dbReference type="Google" id="ProtNLM"/>
    </source>
</evidence>
<sequence length="87" mass="10074">MPMEPWYCRVCGLDYDESPWGPDGHSPDYTICACCGAEFGYQDYTPDSAREYRAQWLAAGAAWFYPNMKPPNWHLNAQLQQVPAFYR</sequence>
<dbReference type="EMBL" id="BMGS01000006">
    <property type="protein sequence ID" value="GGG48138.1"/>
    <property type="molecule type" value="Genomic_DNA"/>
</dbReference>
<organism evidence="1 2">
    <name type="scientific">Hymenobacter glacieicola</name>
    <dbReference type="NCBI Taxonomy" id="1562124"/>
    <lineage>
        <taxon>Bacteria</taxon>
        <taxon>Pseudomonadati</taxon>
        <taxon>Bacteroidota</taxon>
        <taxon>Cytophagia</taxon>
        <taxon>Cytophagales</taxon>
        <taxon>Hymenobacteraceae</taxon>
        <taxon>Hymenobacter</taxon>
    </lineage>
</organism>
<name>A0ABQ1WWN5_9BACT</name>
<gene>
    <name evidence="1" type="ORF">GCM10011378_25350</name>
</gene>
<reference evidence="2" key="1">
    <citation type="journal article" date="2019" name="Int. J. Syst. Evol. Microbiol.">
        <title>The Global Catalogue of Microorganisms (GCM) 10K type strain sequencing project: providing services to taxonomists for standard genome sequencing and annotation.</title>
        <authorList>
            <consortium name="The Broad Institute Genomics Platform"/>
            <consortium name="The Broad Institute Genome Sequencing Center for Infectious Disease"/>
            <person name="Wu L."/>
            <person name="Ma J."/>
        </authorList>
    </citation>
    <scope>NUCLEOTIDE SEQUENCE [LARGE SCALE GENOMIC DNA]</scope>
    <source>
        <strain evidence="2">CGMCC 1.12990</strain>
    </source>
</reference>
<comment type="caution">
    <text evidence="1">The sequence shown here is derived from an EMBL/GenBank/DDBJ whole genome shotgun (WGS) entry which is preliminary data.</text>
</comment>
<keyword evidence="2" id="KW-1185">Reference proteome</keyword>
<dbReference type="RefSeq" id="WP_188558219.1">
    <property type="nucleotide sequence ID" value="NZ_BMGS01000006.1"/>
</dbReference>